<organism evidence="7 8">
    <name type="scientific">Cyclotella atomus</name>
    <dbReference type="NCBI Taxonomy" id="382360"/>
    <lineage>
        <taxon>Eukaryota</taxon>
        <taxon>Sar</taxon>
        <taxon>Stramenopiles</taxon>
        <taxon>Ochrophyta</taxon>
        <taxon>Bacillariophyta</taxon>
        <taxon>Coscinodiscophyceae</taxon>
        <taxon>Thalassiosirophycidae</taxon>
        <taxon>Stephanodiscales</taxon>
        <taxon>Stephanodiscaceae</taxon>
        <taxon>Cyclotella</taxon>
    </lineage>
</organism>
<evidence type="ECO:0000256" key="1">
    <source>
        <dbReference type="ARBA" id="ARBA00006914"/>
    </source>
</evidence>
<feature type="compositionally biased region" description="Basic and acidic residues" evidence="5">
    <location>
        <begin position="534"/>
        <end position="554"/>
    </location>
</feature>
<gene>
    <name evidence="7" type="ORF">ACHAWO_010488</name>
</gene>
<keyword evidence="3 4" id="KW-0067">ATP-binding</keyword>
<sequence length="666" mass="71651">MDGEQAKQAVRLVKRSGMPLDPPPDLPTDQHIPANQQPSIVEGAAIAKPMGEMTSDESTFCGSTIKAGKSFTPTTYDGDNRINLANERLEWERQNQAKSNSTPRSALSARMASDDGLSNAMLSGTVDGKGVDPFSFAEDKQELQESMKSSISAPSTSNFQKLINGEQPAESSSSVPEQAAAPVNLDFASAKASELIARAGSGTAFRGSTLGIGGLDDVLSQIQRRVWIPLAAPPTLLAELGIQPVRGLLLYGSPGCGKTLLARKLGSILSPARPITIVSGPEIMDKFVGSSEKNLRDIFDNPPELYFEFKKNYGDPLAKTALHVIVLDEFDAIARARGGSGGKGEQGDAGVARDSVVNQLLAKMDGVDPLSVPTLLIGLTNKPSLIDPALMRPGRFEVKVEVPKPKTVEQRASILKVHMYSMHKSGRVLVRDAPVDTAAWRLSQVTELSELPTYEELVDLIAVECDGMSGASLAGVARAAASRALERAVTDFAGHISESTSGDDVRNTINDCLVTQEDFEKAIDDVFESAKAEDYREEEVKVSKKPTKGKDETTTLHSSETLSDVTDDMPADLSDFSSEPTAVKSANEGEPRMELSGGYADVSEHESITEYFRAGVEIPDWQDRRSNGGNLSSSGSLRDLLPKRRAVWLKLDNFGRRAEDTDATKR</sequence>
<accession>A0ABD3Q711</accession>
<dbReference type="FunFam" id="3.40.50.300:FF:000154">
    <property type="entry name" value="Vesicle-fusing ATPase 1"/>
    <property type="match status" value="1"/>
</dbReference>
<keyword evidence="2 4" id="KW-0547">Nucleotide-binding</keyword>
<comment type="similarity">
    <text evidence="1 4">Belongs to the AAA ATPase family.</text>
</comment>
<dbReference type="InterPro" id="IPR003959">
    <property type="entry name" value="ATPase_AAA_core"/>
</dbReference>
<keyword evidence="4" id="KW-0963">Cytoplasm</keyword>
<feature type="domain" description="AAA+ ATPase" evidence="6">
    <location>
        <begin position="244"/>
        <end position="406"/>
    </location>
</feature>
<comment type="catalytic activity">
    <reaction evidence="4">
        <text>ATP + H2O = ADP + phosphate + H(+)</text>
        <dbReference type="Rhea" id="RHEA:13065"/>
        <dbReference type="ChEBI" id="CHEBI:15377"/>
        <dbReference type="ChEBI" id="CHEBI:15378"/>
        <dbReference type="ChEBI" id="CHEBI:30616"/>
        <dbReference type="ChEBI" id="CHEBI:43474"/>
        <dbReference type="ChEBI" id="CHEBI:456216"/>
        <dbReference type="EC" id="3.6.4.6"/>
    </reaction>
</comment>
<dbReference type="GO" id="GO:0016787">
    <property type="term" value="F:hydrolase activity"/>
    <property type="evidence" value="ECO:0007669"/>
    <property type="project" value="UniProtKB-KW"/>
</dbReference>
<evidence type="ECO:0000259" key="6">
    <source>
        <dbReference type="SMART" id="SM00382"/>
    </source>
</evidence>
<dbReference type="Gene3D" id="1.10.8.60">
    <property type="match status" value="1"/>
</dbReference>
<keyword evidence="4" id="KW-0378">Hydrolase</keyword>
<keyword evidence="8" id="KW-1185">Reference proteome</keyword>
<dbReference type="EC" id="3.6.4.6" evidence="4"/>
<reference evidence="7 8" key="1">
    <citation type="submission" date="2024-10" db="EMBL/GenBank/DDBJ databases">
        <title>Updated reference genomes for cyclostephanoid diatoms.</title>
        <authorList>
            <person name="Roberts W.R."/>
            <person name="Alverson A.J."/>
        </authorList>
    </citation>
    <scope>NUCLEOTIDE SEQUENCE [LARGE SCALE GENOMIC DNA]</scope>
    <source>
        <strain evidence="7 8">AJA010-31</strain>
    </source>
</reference>
<keyword evidence="4" id="KW-0653">Protein transport</keyword>
<keyword evidence="4" id="KW-0813">Transport</keyword>
<evidence type="ECO:0000256" key="4">
    <source>
        <dbReference type="RuleBase" id="RU367045"/>
    </source>
</evidence>
<keyword evidence="4" id="KW-0460">Magnesium</keyword>
<keyword evidence="4" id="KW-0931">ER-Golgi transport</keyword>
<comment type="cofactor">
    <cofactor evidence="4">
        <name>Mg(2+)</name>
        <dbReference type="ChEBI" id="CHEBI:18420"/>
    </cofactor>
    <text evidence="4">Binds 1 Mg(2+) ion per subunit.</text>
</comment>
<protein>
    <recommendedName>
        <fullName evidence="4">Vesicle-fusing ATPase</fullName>
        <ecNumber evidence="4">3.6.4.6</ecNumber>
    </recommendedName>
</protein>
<dbReference type="Gene3D" id="3.40.50.300">
    <property type="entry name" value="P-loop containing nucleotide triphosphate hydrolases"/>
    <property type="match status" value="1"/>
</dbReference>
<dbReference type="GO" id="GO:0046872">
    <property type="term" value="F:metal ion binding"/>
    <property type="evidence" value="ECO:0007669"/>
    <property type="project" value="UniProtKB-UniRule"/>
</dbReference>
<evidence type="ECO:0000256" key="5">
    <source>
        <dbReference type="SAM" id="MobiDB-lite"/>
    </source>
</evidence>
<dbReference type="GO" id="GO:0005524">
    <property type="term" value="F:ATP binding"/>
    <property type="evidence" value="ECO:0007669"/>
    <property type="project" value="UniProtKB-UniRule"/>
</dbReference>
<dbReference type="Proteomes" id="UP001530400">
    <property type="component" value="Unassembled WGS sequence"/>
</dbReference>
<evidence type="ECO:0000313" key="7">
    <source>
        <dbReference type="EMBL" id="KAL3796208.1"/>
    </source>
</evidence>
<name>A0ABD3Q711_9STRA</name>
<comment type="function">
    <text evidence="4">Required for vesicle-mediated transport. Catalyzes the fusion of transport vesicles within the Golgi cisternae. Is also required for transport from the endoplasmic reticulum to the Golgi stack. Seems to function as a fusion protein required for the delivery of cargo proteins to all compartments of the Golgi stack independent of vesicle origin.</text>
</comment>
<dbReference type="GO" id="GO:0005737">
    <property type="term" value="C:cytoplasm"/>
    <property type="evidence" value="ECO:0007669"/>
    <property type="project" value="UniProtKB-SubCell"/>
</dbReference>
<dbReference type="PANTHER" id="PTHR23078">
    <property type="entry name" value="VESICULAR-FUSION PROTEIN NSF"/>
    <property type="match status" value="1"/>
</dbReference>
<dbReference type="InterPro" id="IPR027417">
    <property type="entry name" value="P-loop_NTPase"/>
</dbReference>
<dbReference type="InterPro" id="IPR039812">
    <property type="entry name" value="Vesicle-fus_ATPase"/>
</dbReference>
<dbReference type="GO" id="GO:0016192">
    <property type="term" value="P:vesicle-mediated transport"/>
    <property type="evidence" value="ECO:0007669"/>
    <property type="project" value="UniProtKB-KW"/>
</dbReference>
<evidence type="ECO:0000256" key="3">
    <source>
        <dbReference type="ARBA" id="ARBA00022840"/>
    </source>
</evidence>
<feature type="region of interest" description="Disordered" evidence="5">
    <location>
        <begin position="534"/>
        <end position="601"/>
    </location>
</feature>
<proteinExistence type="inferred from homology"/>
<dbReference type="EMBL" id="JALLPJ020000299">
    <property type="protein sequence ID" value="KAL3796208.1"/>
    <property type="molecule type" value="Genomic_DNA"/>
</dbReference>
<evidence type="ECO:0000256" key="2">
    <source>
        <dbReference type="ARBA" id="ARBA00022741"/>
    </source>
</evidence>
<evidence type="ECO:0000313" key="8">
    <source>
        <dbReference type="Proteomes" id="UP001530400"/>
    </source>
</evidence>
<dbReference type="AlphaFoldDB" id="A0ABD3Q711"/>
<dbReference type="PANTHER" id="PTHR23078:SF3">
    <property type="entry name" value="VESICLE-FUSING ATPASE"/>
    <property type="match status" value="1"/>
</dbReference>
<keyword evidence="4" id="KW-0479">Metal-binding</keyword>
<feature type="region of interest" description="Disordered" evidence="5">
    <location>
        <begin position="14"/>
        <end position="34"/>
    </location>
</feature>
<dbReference type="InterPro" id="IPR003593">
    <property type="entry name" value="AAA+_ATPase"/>
</dbReference>
<comment type="caution">
    <text evidence="7">The sequence shown here is derived from an EMBL/GenBank/DDBJ whole genome shotgun (WGS) entry which is preliminary data.</text>
</comment>
<dbReference type="SUPFAM" id="SSF52540">
    <property type="entry name" value="P-loop containing nucleoside triphosphate hydrolases"/>
    <property type="match status" value="1"/>
</dbReference>
<comment type="subcellular location">
    <subcellularLocation>
        <location evidence="4">Cytoplasm</location>
    </subcellularLocation>
</comment>
<dbReference type="GO" id="GO:0015031">
    <property type="term" value="P:protein transport"/>
    <property type="evidence" value="ECO:0007669"/>
    <property type="project" value="UniProtKB-KW"/>
</dbReference>
<dbReference type="SMART" id="SM00382">
    <property type="entry name" value="AAA"/>
    <property type="match status" value="1"/>
</dbReference>
<dbReference type="Pfam" id="PF00004">
    <property type="entry name" value="AAA"/>
    <property type="match status" value="1"/>
</dbReference>